<gene>
    <name evidence="2" type="ORF">F8M41_023206</name>
</gene>
<dbReference type="Proteomes" id="UP000439903">
    <property type="component" value="Unassembled WGS sequence"/>
</dbReference>
<proteinExistence type="predicted"/>
<name>A0A8H4EHF7_GIGMA</name>
<reference evidence="2 3" key="1">
    <citation type="journal article" date="2019" name="Environ. Microbiol.">
        <title>At the nexus of three kingdoms: the genome of the mycorrhizal fungus Gigaspora margarita provides insights into plant, endobacterial and fungal interactions.</title>
        <authorList>
            <person name="Venice F."/>
            <person name="Ghignone S."/>
            <person name="Salvioli di Fossalunga A."/>
            <person name="Amselem J."/>
            <person name="Novero M."/>
            <person name="Xianan X."/>
            <person name="Sedzielewska Toro K."/>
            <person name="Morin E."/>
            <person name="Lipzen A."/>
            <person name="Grigoriev I.V."/>
            <person name="Henrissat B."/>
            <person name="Martin F.M."/>
            <person name="Bonfante P."/>
        </authorList>
    </citation>
    <scope>NUCLEOTIDE SEQUENCE [LARGE SCALE GENOMIC DNA]</scope>
    <source>
        <strain evidence="2 3">BEG34</strain>
    </source>
</reference>
<evidence type="ECO:0000256" key="1">
    <source>
        <dbReference type="SAM" id="Phobius"/>
    </source>
</evidence>
<organism evidence="2 3">
    <name type="scientific">Gigaspora margarita</name>
    <dbReference type="NCBI Taxonomy" id="4874"/>
    <lineage>
        <taxon>Eukaryota</taxon>
        <taxon>Fungi</taxon>
        <taxon>Fungi incertae sedis</taxon>
        <taxon>Mucoromycota</taxon>
        <taxon>Glomeromycotina</taxon>
        <taxon>Glomeromycetes</taxon>
        <taxon>Diversisporales</taxon>
        <taxon>Gigasporaceae</taxon>
        <taxon>Gigaspora</taxon>
    </lineage>
</organism>
<evidence type="ECO:0000313" key="3">
    <source>
        <dbReference type="Proteomes" id="UP000439903"/>
    </source>
</evidence>
<dbReference type="EMBL" id="WTPW01000747">
    <property type="protein sequence ID" value="KAF0483840.1"/>
    <property type="molecule type" value="Genomic_DNA"/>
</dbReference>
<evidence type="ECO:0000313" key="2">
    <source>
        <dbReference type="EMBL" id="KAF0483840.1"/>
    </source>
</evidence>
<dbReference type="AlphaFoldDB" id="A0A8H4EHF7"/>
<sequence>MAHNNVNIPTIAHRVIIIAGLYRPIFRNTEELANNYNGNNNISRFGALLLIIIPVCNSINIYGRNIIRRVAKYIWRNFSIYQRGFFINLANRINRYLARQRGQIIDYSRQNVANDMLYGYDFH</sequence>
<accession>A0A8H4EHF7</accession>
<keyword evidence="1" id="KW-1133">Transmembrane helix</keyword>
<dbReference type="OrthoDB" id="2352067at2759"/>
<protein>
    <submittedName>
        <fullName evidence="2">Uncharacterized protein</fullName>
    </submittedName>
</protein>
<keyword evidence="1" id="KW-0472">Membrane</keyword>
<keyword evidence="1" id="KW-0812">Transmembrane</keyword>
<feature type="transmembrane region" description="Helical" evidence="1">
    <location>
        <begin position="42"/>
        <end position="62"/>
    </location>
</feature>
<keyword evidence="3" id="KW-1185">Reference proteome</keyword>
<comment type="caution">
    <text evidence="2">The sequence shown here is derived from an EMBL/GenBank/DDBJ whole genome shotgun (WGS) entry which is preliminary data.</text>
</comment>